<dbReference type="GO" id="GO:0046872">
    <property type="term" value="F:metal ion binding"/>
    <property type="evidence" value="ECO:0007669"/>
    <property type="project" value="UniProtKB-KW"/>
</dbReference>
<evidence type="ECO:0000313" key="7">
    <source>
        <dbReference type="Proteomes" id="UP000791440"/>
    </source>
</evidence>
<dbReference type="Pfam" id="PF03828">
    <property type="entry name" value="PAP_assoc"/>
    <property type="match status" value="1"/>
</dbReference>
<proteinExistence type="predicted"/>
<evidence type="ECO:0000256" key="4">
    <source>
        <dbReference type="SAM" id="MobiDB-lite"/>
    </source>
</evidence>
<dbReference type="Proteomes" id="UP000791440">
    <property type="component" value="Unassembled WGS sequence"/>
</dbReference>
<keyword evidence="3" id="KW-0460">Magnesium</keyword>
<keyword evidence="7" id="KW-1185">Reference proteome</keyword>
<gene>
    <name evidence="6" type="ORF">O3G_MSEX008603</name>
</gene>
<accession>A0A921ZCH0</accession>
<feature type="compositionally biased region" description="Pro residues" evidence="4">
    <location>
        <begin position="409"/>
        <end position="420"/>
    </location>
</feature>
<feature type="region of interest" description="Disordered" evidence="4">
    <location>
        <begin position="369"/>
        <end position="438"/>
    </location>
</feature>
<evidence type="ECO:0000256" key="2">
    <source>
        <dbReference type="ARBA" id="ARBA00022723"/>
    </source>
</evidence>
<dbReference type="AlphaFoldDB" id="A0A921ZCH0"/>
<reference evidence="6" key="2">
    <citation type="submission" date="2020-12" db="EMBL/GenBank/DDBJ databases">
        <authorList>
            <person name="Kanost M."/>
        </authorList>
    </citation>
    <scope>NUCLEOTIDE SEQUENCE</scope>
</reference>
<evidence type="ECO:0000256" key="3">
    <source>
        <dbReference type="ARBA" id="ARBA00022842"/>
    </source>
</evidence>
<name>A0A921ZCH0_MANSE</name>
<organism evidence="6 7">
    <name type="scientific">Manduca sexta</name>
    <name type="common">Tobacco hawkmoth</name>
    <name type="synonym">Tobacco hornworm</name>
    <dbReference type="NCBI Taxonomy" id="7130"/>
    <lineage>
        <taxon>Eukaryota</taxon>
        <taxon>Metazoa</taxon>
        <taxon>Ecdysozoa</taxon>
        <taxon>Arthropoda</taxon>
        <taxon>Hexapoda</taxon>
        <taxon>Insecta</taxon>
        <taxon>Pterygota</taxon>
        <taxon>Neoptera</taxon>
        <taxon>Endopterygota</taxon>
        <taxon>Lepidoptera</taxon>
        <taxon>Glossata</taxon>
        <taxon>Ditrysia</taxon>
        <taxon>Bombycoidea</taxon>
        <taxon>Sphingidae</taxon>
        <taxon>Sphinginae</taxon>
        <taxon>Sphingini</taxon>
        <taxon>Manduca</taxon>
    </lineage>
</organism>
<feature type="compositionally biased region" description="Basic and acidic residues" evidence="4">
    <location>
        <begin position="395"/>
        <end position="405"/>
    </location>
</feature>
<dbReference type="EMBL" id="JH668462">
    <property type="protein sequence ID" value="KAG6454247.1"/>
    <property type="molecule type" value="Genomic_DNA"/>
</dbReference>
<dbReference type="PANTHER" id="PTHR12271">
    <property type="entry name" value="POLY A POLYMERASE CID PAP -RELATED"/>
    <property type="match status" value="1"/>
</dbReference>
<dbReference type="InterPro" id="IPR002058">
    <property type="entry name" value="PAP_assoc"/>
</dbReference>
<reference evidence="6" key="1">
    <citation type="journal article" date="2016" name="Insect Biochem. Mol. Biol.">
        <title>Multifaceted biological insights from a draft genome sequence of the tobacco hornworm moth, Manduca sexta.</title>
        <authorList>
            <person name="Kanost M.R."/>
            <person name="Arrese E.L."/>
            <person name="Cao X."/>
            <person name="Chen Y.R."/>
            <person name="Chellapilla S."/>
            <person name="Goldsmith M.R."/>
            <person name="Grosse-Wilde E."/>
            <person name="Heckel D.G."/>
            <person name="Herndon N."/>
            <person name="Jiang H."/>
            <person name="Papanicolaou A."/>
            <person name="Qu J."/>
            <person name="Soulages J.L."/>
            <person name="Vogel H."/>
            <person name="Walters J."/>
            <person name="Waterhouse R.M."/>
            <person name="Ahn S.J."/>
            <person name="Almeida F.C."/>
            <person name="An C."/>
            <person name="Aqrawi P."/>
            <person name="Bretschneider A."/>
            <person name="Bryant W.B."/>
            <person name="Bucks S."/>
            <person name="Chao H."/>
            <person name="Chevignon G."/>
            <person name="Christen J.M."/>
            <person name="Clarke D.F."/>
            <person name="Dittmer N.T."/>
            <person name="Ferguson L.C.F."/>
            <person name="Garavelou S."/>
            <person name="Gordon K.H.J."/>
            <person name="Gunaratna R.T."/>
            <person name="Han Y."/>
            <person name="Hauser F."/>
            <person name="He Y."/>
            <person name="Heidel-Fischer H."/>
            <person name="Hirsh A."/>
            <person name="Hu Y."/>
            <person name="Jiang H."/>
            <person name="Kalra D."/>
            <person name="Klinner C."/>
            <person name="Konig C."/>
            <person name="Kovar C."/>
            <person name="Kroll A.R."/>
            <person name="Kuwar S.S."/>
            <person name="Lee S.L."/>
            <person name="Lehman R."/>
            <person name="Li K."/>
            <person name="Li Z."/>
            <person name="Liang H."/>
            <person name="Lovelace S."/>
            <person name="Lu Z."/>
            <person name="Mansfield J.H."/>
            <person name="McCulloch K.J."/>
            <person name="Mathew T."/>
            <person name="Morton B."/>
            <person name="Muzny D.M."/>
            <person name="Neunemann D."/>
            <person name="Ongeri F."/>
            <person name="Pauchet Y."/>
            <person name="Pu L.L."/>
            <person name="Pyrousis I."/>
            <person name="Rao X.J."/>
            <person name="Redding A."/>
            <person name="Roesel C."/>
            <person name="Sanchez-Gracia A."/>
            <person name="Schaack S."/>
            <person name="Shukla A."/>
            <person name="Tetreau G."/>
            <person name="Wang Y."/>
            <person name="Xiong G.H."/>
            <person name="Traut W."/>
            <person name="Walsh T.K."/>
            <person name="Worley K.C."/>
            <person name="Wu D."/>
            <person name="Wu W."/>
            <person name="Wu Y.Q."/>
            <person name="Zhang X."/>
            <person name="Zou Z."/>
            <person name="Zucker H."/>
            <person name="Briscoe A.D."/>
            <person name="Burmester T."/>
            <person name="Clem R.J."/>
            <person name="Feyereisen R."/>
            <person name="Grimmelikhuijzen C.J.P."/>
            <person name="Hamodrakas S.J."/>
            <person name="Hansson B.S."/>
            <person name="Huguet E."/>
            <person name="Jermiin L.S."/>
            <person name="Lan Q."/>
            <person name="Lehman H.K."/>
            <person name="Lorenzen M."/>
            <person name="Merzendorfer H."/>
            <person name="Michalopoulos I."/>
            <person name="Morton D.B."/>
            <person name="Muthukrishnan S."/>
            <person name="Oakeshott J.G."/>
            <person name="Palmer W."/>
            <person name="Park Y."/>
            <person name="Passarelli A.L."/>
            <person name="Rozas J."/>
            <person name="Schwartz L.M."/>
            <person name="Smith W."/>
            <person name="Southgate A."/>
            <person name="Vilcinskas A."/>
            <person name="Vogt R."/>
            <person name="Wang P."/>
            <person name="Werren J."/>
            <person name="Yu X.Q."/>
            <person name="Zhou J.J."/>
            <person name="Brown S.J."/>
            <person name="Scherer S.E."/>
            <person name="Richards S."/>
            <person name="Blissard G.W."/>
        </authorList>
    </citation>
    <scope>NUCLEOTIDE SEQUENCE</scope>
</reference>
<dbReference type="GO" id="GO:0031123">
    <property type="term" value="P:RNA 3'-end processing"/>
    <property type="evidence" value="ECO:0007669"/>
    <property type="project" value="TreeGrafter"/>
</dbReference>
<dbReference type="PANTHER" id="PTHR12271:SF66">
    <property type="entry name" value="TERMINAL URIDYLYLTRANSFERASE TAILOR"/>
    <property type="match status" value="1"/>
</dbReference>
<feature type="compositionally biased region" description="Acidic residues" evidence="4">
    <location>
        <begin position="376"/>
        <end position="390"/>
    </location>
</feature>
<evidence type="ECO:0000256" key="1">
    <source>
        <dbReference type="ARBA" id="ARBA00022679"/>
    </source>
</evidence>
<evidence type="ECO:0000259" key="5">
    <source>
        <dbReference type="Pfam" id="PF03828"/>
    </source>
</evidence>
<comment type="caution">
    <text evidence="6">The sequence shown here is derived from an EMBL/GenBank/DDBJ whole genome shotgun (WGS) entry which is preliminary data.</text>
</comment>
<keyword evidence="1" id="KW-0808">Transferase</keyword>
<feature type="domain" description="PAP-associated" evidence="5">
    <location>
        <begin position="79"/>
        <end position="155"/>
    </location>
</feature>
<evidence type="ECO:0000313" key="6">
    <source>
        <dbReference type="EMBL" id="KAG6454247.1"/>
    </source>
</evidence>
<keyword evidence="2" id="KW-0479">Metal-binding</keyword>
<sequence>MAVFIKYWAKVHDLTGTGKLTNYALTMMIIFYFQQPHVAILPSVVWLQRDSANDYIVDFWNTGFMCKKEFFPPTKNRANIAELLGGFFKYYSLFNFDELIVCPYLGFPIKKMVFQDLYALPNEFDRYRCNVLQGNVLPLRLNTPMCVQDPFEQSHNVASAITMRLAGDLKEYFKFTATAFEEDKNNNYAEFLKIILLQKPKLIRNKSQPEFRVNLFPRIISAIDSPDWKTVARDMIFTIFEKMLKIKLGKVEEKVNPDTMKEKEKYSGLLTKAIWKRKQLNKLYSIMNLNFQQRQERITEEILNIDQIDLNIMFQLVLTFSHEPRSVVLSLRWLSGEGEDYREFGKFFLTITQSWFMHQLRVQYGSGIDKDKNDLQESDPNESLDSDDDSPSSGEARKESEDREASPTTPSPTTPSPTTPSPTDNRKGSPSPPSSDTK</sequence>
<dbReference type="GO" id="GO:0050265">
    <property type="term" value="F:RNA uridylyltransferase activity"/>
    <property type="evidence" value="ECO:0007669"/>
    <property type="project" value="TreeGrafter"/>
</dbReference>
<protein>
    <recommendedName>
        <fullName evidence="5">PAP-associated domain-containing protein</fullName>
    </recommendedName>
</protein>